<evidence type="ECO:0000259" key="7">
    <source>
        <dbReference type="Pfam" id="PF04542"/>
    </source>
</evidence>
<dbReference type="Gene3D" id="1.10.10.10">
    <property type="entry name" value="Winged helix-like DNA-binding domain superfamily/Winged helix DNA-binding domain"/>
    <property type="match status" value="1"/>
</dbReference>
<dbReference type="GO" id="GO:0016987">
    <property type="term" value="F:sigma factor activity"/>
    <property type="evidence" value="ECO:0007669"/>
    <property type="project" value="UniProtKB-KW"/>
</dbReference>
<dbReference type="Pfam" id="PF04542">
    <property type="entry name" value="Sigma70_r2"/>
    <property type="match status" value="1"/>
</dbReference>
<gene>
    <name evidence="9" type="ORF">EFL26_02150</name>
</gene>
<dbReference type="SUPFAM" id="SSF88946">
    <property type="entry name" value="Sigma2 domain of RNA polymerase sigma factors"/>
    <property type="match status" value="1"/>
</dbReference>
<protein>
    <recommendedName>
        <fullName evidence="6">RNA polymerase sigma factor</fullName>
    </recommendedName>
</protein>
<dbReference type="InterPro" id="IPR013325">
    <property type="entry name" value="RNA_pol_sigma_r2"/>
</dbReference>
<evidence type="ECO:0000256" key="3">
    <source>
        <dbReference type="ARBA" id="ARBA00023082"/>
    </source>
</evidence>
<dbReference type="Gene3D" id="1.10.1740.10">
    <property type="match status" value="1"/>
</dbReference>
<dbReference type="InterPro" id="IPR013249">
    <property type="entry name" value="RNA_pol_sigma70_r4_t2"/>
</dbReference>
<evidence type="ECO:0000313" key="10">
    <source>
        <dbReference type="Proteomes" id="UP000279994"/>
    </source>
</evidence>
<dbReference type="RefSeq" id="WP_123221254.1">
    <property type="nucleotide sequence ID" value="NZ_RJSF01000004.1"/>
</dbReference>
<reference evidence="9 10" key="1">
    <citation type="submission" date="2018-11" db="EMBL/GenBank/DDBJ databases">
        <authorList>
            <person name="Li F."/>
        </authorList>
    </citation>
    <scope>NUCLEOTIDE SEQUENCE [LARGE SCALE GENOMIC DNA]</scope>
    <source>
        <strain evidence="9 10">Gsoil 818</strain>
    </source>
</reference>
<dbReference type="Proteomes" id="UP000279994">
    <property type="component" value="Unassembled WGS sequence"/>
</dbReference>
<dbReference type="Pfam" id="PF08281">
    <property type="entry name" value="Sigma70_r4_2"/>
    <property type="match status" value="1"/>
</dbReference>
<dbReference type="AlphaFoldDB" id="A0A3N0GXH1"/>
<feature type="domain" description="RNA polymerase sigma factor 70 region 4 type 2" evidence="8">
    <location>
        <begin position="101"/>
        <end position="151"/>
    </location>
</feature>
<dbReference type="InterPro" id="IPR014284">
    <property type="entry name" value="RNA_pol_sigma-70_dom"/>
</dbReference>
<evidence type="ECO:0000256" key="5">
    <source>
        <dbReference type="ARBA" id="ARBA00023163"/>
    </source>
</evidence>
<name>A0A3N0GXH1_9ACTN</name>
<dbReference type="PANTHER" id="PTHR43133">
    <property type="entry name" value="RNA POLYMERASE ECF-TYPE SIGMA FACTO"/>
    <property type="match status" value="1"/>
</dbReference>
<dbReference type="PROSITE" id="PS01063">
    <property type="entry name" value="SIGMA70_ECF"/>
    <property type="match status" value="1"/>
</dbReference>
<dbReference type="OrthoDB" id="3777963at2"/>
<evidence type="ECO:0000256" key="1">
    <source>
        <dbReference type="ARBA" id="ARBA00010641"/>
    </source>
</evidence>
<evidence type="ECO:0000256" key="4">
    <source>
        <dbReference type="ARBA" id="ARBA00023125"/>
    </source>
</evidence>
<feature type="domain" description="RNA polymerase sigma-70 region 2" evidence="7">
    <location>
        <begin position="10"/>
        <end position="77"/>
    </location>
</feature>
<dbReference type="InterPro" id="IPR013324">
    <property type="entry name" value="RNA_pol_sigma_r3/r4-like"/>
</dbReference>
<dbReference type="GO" id="GO:0006352">
    <property type="term" value="P:DNA-templated transcription initiation"/>
    <property type="evidence" value="ECO:0007669"/>
    <property type="project" value="InterPro"/>
</dbReference>
<keyword evidence="5 6" id="KW-0804">Transcription</keyword>
<keyword evidence="2 6" id="KW-0805">Transcription regulation</keyword>
<sequence length="168" mass="18559">MHGEDFVRELYDASYRRLVGQLTAVTGSREEAEDVVQEAFARALLHARDLAHLENPEAWLRTVAVNHARSRWRRLRRFAGLLPDLVQDAPAETDTAAGVDLLVALRSLPVGQREAIALHHLAGLPVHEVAATLHVPTGTVKARLARGRAALAVRLRDVDPPKEEARRA</sequence>
<dbReference type="GO" id="GO:0006950">
    <property type="term" value="P:response to stress"/>
    <property type="evidence" value="ECO:0007669"/>
    <property type="project" value="UniProtKB-ARBA"/>
</dbReference>
<keyword evidence="3 6" id="KW-0731">Sigma factor</keyword>
<keyword evidence="10" id="KW-1185">Reference proteome</keyword>
<comment type="caution">
    <text evidence="9">The sequence shown here is derived from an EMBL/GenBank/DDBJ whole genome shotgun (WGS) entry which is preliminary data.</text>
</comment>
<dbReference type="InterPro" id="IPR007627">
    <property type="entry name" value="RNA_pol_sigma70_r2"/>
</dbReference>
<dbReference type="InterPro" id="IPR000838">
    <property type="entry name" value="RNA_pol_sigma70_ECF_CS"/>
</dbReference>
<evidence type="ECO:0000256" key="6">
    <source>
        <dbReference type="RuleBase" id="RU000716"/>
    </source>
</evidence>
<dbReference type="EMBL" id="RJSF01000004">
    <property type="protein sequence ID" value="RNM17185.1"/>
    <property type="molecule type" value="Genomic_DNA"/>
</dbReference>
<dbReference type="PANTHER" id="PTHR43133:SF50">
    <property type="entry name" value="ECF RNA POLYMERASE SIGMA FACTOR SIGM"/>
    <property type="match status" value="1"/>
</dbReference>
<proteinExistence type="inferred from homology"/>
<organism evidence="9 10">
    <name type="scientific">Nocardioides pocheonensis</name>
    <dbReference type="NCBI Taxonomy" id="661485"/>
    <lineage>
        <taxon>Bacteria</taxon>
        <taxon>Bacillati</taxon>
        <taxon>Actinomycetota</taxon>
        <taxon>Actinomycetes</taxon>
        <taxon>Propionibacteriales</taxon>
        <taxon>Nocardioidaceae</taxon>
        <taxon>Nocardioides</taxon>
    </lineage>
</organism>
<keyword evidence="4 6" id="KW-0238">DNA-binding</keyword>
<accession>A0A3N0GXH1</accession>
<evidence type="ECO:0000256" key="2">
    <source>
        <dbReference type="ARBA" id="ARBA00023015"/>
    </source>
</evidence>
<dbReference type="InterPro" id="IPR036388">
    <property type="entry name" value="WH-like_DNA-bd_sf"/>
</dbReference>
<evidence type="ECO:0000259" key="8">
    <source>
        <dbReference type="Pfam" id="PF08281"/>
    </source>
</evidence>
<dbReference type="SUPFAM" id="SSF88659">
    <property type="entry name" value="Sigma3 and sigma4 domains of RNA polymerase sigma factors"/>
    <property type="match status" value="1"/>
</dbReference>
<dbReference type="NCBIfam" id="TIGR02937">
    <property type="entry name" value="sigma70-ECF"/>
    <property type="match status" value="1"/>
</dbReference>
<evidence type="ECO:0000313" key="9">
    <source>
        <dbReference type="EMBL" id="RNM17185.1"/>
    </source>
</evidence>
<dbReference type="InterPro" id="IPR039425">
    <property type="entry name" value="RNA_pol_sigma-70-like"/>
</dbReference>
<comment type="similarity">
    <text evidence="1 6">Belongs to the sigma-70 factor family. ECF subfamily.</text>
</comment>
<dbReference type="GO" id="GO:0003677">
    <property type="term" value="F:DNA binding"/>
    <property type="evidence" value="ECO:0007669"/>
    <property type="project" value="UniProtKB-KW"/>
</dbReference>